<proteinExistence type="predicted"/>
<keyword evidence="2" id="KW-0472">Membrane</keyword>
<dbReference type="Gene3D" id="2.170.130.10">
    <property type="entry name" value="TonB-dependent receptor, plug domain"/>
    <property type="match status" value="1"/>
</dbReference>
<dbReference type="OrthoDB" id="910296at2"/>
<evidence type="ECO:0000259" key="7">
    <source>
        <dbReference type="Pfam" id="PF14905"/>
    </source>
</evidence>
<comment type="subcellular location">
    <subcellularLocation>
        <location evidence="1">Cell outer membrane</location>
    </subcellularLocation>
</comment>
<dbReference type="PANTHER" id="PTHR40980:SF4">
    <property type="entry name" value="TONB-DEPENDENT RECEPTOR-LIKE BETA-BARREL DOMAIN-CONTAINING PROTEIN"/>
    <property type="match status" value="1"/>
</dbReference>
<feature type="compositionally biased region" description="Low complexity" evidence="4">
    <location>
        <begin position="798"/>
        <end position="810"/>
    </location>
</feature>
<reference evidence="9" key="1">
    <citation type="submission" date="2016-04" db="EMBL/GenBank/DDBJ databases">
        <title>Draft genome sequence of Paludibacter jiangxiensis strain NM7.</title>
        <authorList>
            <person name="Qiu Y."/>
            <person name="Matsuura N."/>
            <person name="Ohashi A."/>
            <person name="Tourlousse M.D."/>
            <person name="Sekiguchi Y."/>
        </authorList>
    </citation>
    <scope>NUCLEOTIDE SEQUENCE [LARGE SCALE GENOMIC DNA]</scope>
    <source>
        <strain evidence="9">NM7</strain>
    </source>
</reference>
<accession>A0A171A6D0</accession>
<dbReference type="GO" id="GO:0009279">
    <property type="term" value="C:cell outer membrane"/>
    <property type="evidence" value="ECO:0007669"/>
    <property type="project" value="UniProtKB-SubCell"/>
</dbReference>
<dbReference type="PANTHER" id="PTHR40980">
    <property type="entry name" value="PLUG DOMAIN-CONTAINING PROTEIN"/>
    <property type="match status" value="1"/>
</dbReference>
<dbReference type="InterPro" id="IPR037066">
    <property type="entry name" value="Plug_dom_sf"/>
</dbReference>
<keyword evidence="9" id="KW-1185">Reference proteome</keyword>
<evidence type="ECO:0000259" key="6">
    <source>
        <dbReference type="Pfam" id="PF07715"/>
    </source>
</evidence>
<evidence type="ECO:0000256" key="2">
    <source>
        <dbReference type="ARBA" id="ARBA00023136"/>
    </source>
</evidence>
<dbReference type="Pfam" id="PF14905">
    <property type="entry name" value="OMP_b-brl_3"/>
    <property type="match status" value="1"/>
</dbReference>
<evidence type="ECO:0000256" key="4">
    <source>
        <dbReference type="SAM" id="MobiDB-lite"/>
    </source>
</evidence>
<evidence type="ECO:0000256" key="5">
    <source>
        <dbReference type="SAM" id="SignalP"/>
    </source>
</evidence>
<feature type="signal peptide" evidence="5">
    <location>
        <begin position="1"/>
        <end position="20"/>
    </location>
</feature>
<dbReference type="InterPro" id="IPR041700">
    <property type="entry name" value="OMP_b-brl_3"/>
</dbReference>
<evidence type="ECO:0000313" key="9">
    <source>
        <dbReference type="Proteomes" id="UP000076586"/>
    </source>
</evidence>
<dbReference type="STRING" id="681398.PJIAN_3647"/>
<dbReference type="Gene3D" id="2.60.40.1120">
    <property type="entry name" value="Carboxypeptidase-like, regulatory domain"/>
    <property type="match status" value="1"/>
</dbReference>
<feature type="domain" description="TonB-dependent receptor plug" evidence="6">
    <location>
        <begin position="129"/>
        <end position="220"/>
    </location>
</feature>
<dbReference type="InterPro" id="IPR036942">
    <property type="entry name" value="Beta-barrel_TonB_sf"/>
</dbReference>
<dbReference type="EMBL" id="BDCR01000003">
    <property type="protein sequence ID" value="GAT63326.1"/>
    <property type="molecule type" value="Genomic_DNA"/>
</dbReference>
<dbReference type="RefSeq" id="WP_068704389.1">
    <property type="nucleotide sequence ID" value="NZ_BDCR01000003.1"/>
</dbReference>
<sequence length="810" mass="90054">MKRNVILLLACLLSLNVLFAETVIKGIIKDAGTNGPLGYVNVVLTKPGQKIPVAGAVTNDQGTFLLSKVNNGKYQLEISFVGYTPVSKLITVAGKTVDLGTVLLSEDSKTLNEVQVRGQGPQMKLEIDKKVFTVDQTIAAAGSSTSEMLRNIPSVDVDNDGNISLRNNANVEVWINGKPSGLSADNRAQILEQMPAESIEKVELITNPSAKYNPEGSAGIINLILKKNRKAGYYGSLSSGVMIPENGKLGYNAGASINYNSSKIDAFASVGMRGMSMSGGGWSNRYTIDPATNNVLSLLKQTNESTRSMHGPFIRGGLDFHLDEKSTLGFSGFMMFGSSDGPSTINYQSFDANNNLVRQFSRENTSSGNRNMFNIDLNYRKELDKKGSELLATLSFSNHPNSSDAGHIQYDNLGLMTSQQSQHTSGKNPEAELKVDYTKKFSENSRLEAGFDGNYEVRNSDITGYTNGLFDTRLSNEFDYTERNYAAYATYASKWGKFGAQFGLRGELSDINFTSDGKDYSIHYIQPFPSVYLSYAMDKSNEFQLNYTRRLNRPRGRSLNPFIDTSDSTSWYFGNPTLTPEYTNSFELNYLKSWEMHSLSASLYYRYTTDVMQSVRWLEGGIMMNTTMNGAKTESAGLEVVMKNSFFRILSLTTTFNGFYSNLHTGQYFVDNTTINIPGKESFSWNVKSIANVMLPANYSMQLIGAYSAPYYVSQGKNKGNYSLDFGLRKSFFNRKLTANLNVRDVFNSRKFRTDTWGTNFTQQSESYFNGRVIGVNVSYNFGNGKASRKQKGKQSNEDMNNNENMMDMQ</sequence>
<protein>
    <submittedName>
        <fullName evidence="8">Outer membrane receptor proteins</fullName>
    </submittedName>
</protein>
<dbReference type="Gene3D" id="2.40.170.20">
    <property type="entry name" value="TonB-dependent receptor, beta-barrel domain"/>
    <property type="match status" value="1"/>
</dbReference>
<gene>
    <name evidence="8" type="ORF">PJIAN_3647</name>
</gene>
<dbReference type="InterPro" id="IPR008969">
    <property type="entry name" value="CarboxyPept-like_regulatory"/>
</dbReference>
<keyword evidence="5" id="KW-0732">Signal</keyword>
<comment type="caution">
    <text evidence="8">The sequence shown here is derived from an EMBL/GenBank/DDBJ whole genome shotgun (WGS) entry which is preliminary data.</text>
</comment>
<dbReference type="SUPFAM" id="SSF56935">
    <property type="entry name" value="Porins"/>
    <property type="match status" value="1"/>
</dbReference>
<keyword evidence="8" id="KW-0675">Receptor</keyword>
<dbReference type="SUPFAM" id="SSF49464">
    <property type="entry name" value="Carboxypeptidase regulatory domain-like"/>
    <property type="match status" value="1"/>
</dbReference>
<evidence type="ECO:0000256" key="1">
    <source>
        <dbReference type="ARBA" id="ARBA00004442"/>
    </source>
</evidence>
<feature type="chain" id="PRO_5007905167" evidence="5">
    <location>
        <begin position="21"/>
        <end position="810"/>
    </location>
</feature>
<feature type="domain" description="Outer membrane protein beta-barrel" evidence="7">
    <location>
        <begin position="382"/>
        <end position="780"/>
    </location>
</feature>
<evidence type="ECO:0000256" key="3">
    <source>
        <dbReference type="ARBA" id="ARBA00023237"/>
    </source>
</evidence>
<feature type="region of interest" description="Disordered" evidence="4">
    <location>
        <begin position="785"/>
        <end position="810"/>
    </location>
</feature>
<dbReference type="InterPro" id="IPR012910">
    <property type="entry name" value="Plug_dom"/>
</dbReference>
<reference evidence="9" key="2">
    <citation type="journal article" date="2017" name="Genome Announc.">
        <title>Draft genome sequence of Paludibacter jiangxiensis NM7(T), a propionate-producing fermentative bacterium.</title>
        <authorList>
            <person name="Qiu Y.-L."/>
            <person name="Tourlousse D.M."/>
            <person name="Matsuura N."/>
            <person name="Ohashi A."/>
            <person name="Sekiguchi Y."/>
        </authorList>
    </citation>
    <scope>NUCLEOTIDE SEQUENCE [LARGE SCALE GENOMIC DNA]</scope>
    <source>
        <strain evidence="9">NM7</strain>
    </source>
</reference>
<keyword evidence="3" id="KW-0998">Cell outer membrane</keyword>
<dbReference type="Pfam" id="PF07715">
    <property type="entry name" value="Plug"/>
    <property type="match status" value="1"/>
</dbReference>
<name>A0A171A6D0_9BACT</name>
<organism evidence="8 9">
    <name type="scientific">Paludibacter jiangxiensis</name>
    <dbReference type="NCBI Taxonomy" id="681398"/>
    <lineage>
        <taxon>Bacteria</taxon>
        <taxon>Pseudomonadati</taxon>
        <taxon>Bacteroidota</taxon>
        <taxon>Bacteroidia</taxon>
        <taxon>Bacteroidales</taxon>
        <taxon>Paludibacteraceae</taxon>
        <taxon>Paludibacter</taxon>
    </lineage>
</organism>
<dbReference type="Pfam" id="PF13715">
    <property type="entry name" value="CarbopepD_reg_2"/>
    <property type="match status" value="1"/>
</dbReference>
<dbReference type="AlphaFoldDB" id="A0A171A6D0"/>
<dbReference type="Proteomes" id="UP000076586">
    <property type="component" value="Unassembled WGS sequence"/>
</dbReference>
<evidence type="ECO:0000313" key="8">
    <source>
        <dbReference type="EMBL" id="GAT63326.1"/>
    </source>
</evidence>